<accession>A0A915INB3</accession>
<evidence type="ECO:0000256" key="1">
    <source>
        <dbReference type="SAM" id="MobiDB-lite"/>
    </source>
</evidence>
<keyword evidence="2" id="KW-0812">Transmembrane</keyword>
<protein>
    <submittedName>
        <fullName evidence="4">Uncharacterized protein</fullName>
    </submittedName>
</protein>
<proteinExistence type="predicted"/>
<dbReference type="WBParaSite" id="nRc.2.0.1.t15300-RA">
    <property type="protein sequence ID" value="nRc.2.0.1.t15300-RA"/>
    <property type="gene ID" value="nRc.2.0.1.g15300"/>
</dbReference>
<keyword evidence="2" id="KW-1133">Transmembrane helix</keyword>
<dbReference type="AlphaFoldDB" id="A0A915INB3"/>
<name>A0A915INB3_ROMCU</name>
<feature type="transmembrane region" description="Helical" evidence="2">
    <location>
        <begin position="66"/>
        <end position="87"/>
    </location>
</feature>
<feature type="compositionally biased region" description="Basic and acidic residues" evidence="1">
    <location>
        <begin position="103"/>
        <end position="116"/>
    </location>
</feature>
<evidence type="ECO:0000313" key="3">
    <source>
        <dbReference type="Proteomes" id="UP000887565"/>
    </source>
</evidence>
<keyword evidence="3" id="KW-1185">Reference proteome</keyword>
<sequence length="116" mass="12853">MAVIAGRASHRGRRSYGRGSSDSFEMWKCLSTLTFTLSGSSALCGIMLTVFGSTEFFRTEEMNRHLVIVGIVLLVAAVVFLCFGFVISRKTMSEENECPPIDEATRSERNNSCDRT</sequence>
<feature type="region of interest" description="Disordered" evidence="1">
    <location>
        <begin position="1"/>
        <end position="21"/>
    </location>
</feature>
<reference evidence="4" key="1">
    <citation type="submission" date="2022-11" db="UniProtKB">
        <authorList>
            <consortium name="WormBaseParasite"/>
        </authorList>
    </citation>
    <scope>IDENTIFICATION</scope>
</reference>
<organism evidence="3 4">
    <name type="scientific">Romanomermis culicivorax</name>
    <name type="common">Nematode worm</name>
    <dbReference type="NCBI Taxonomy" id="13658"/>
    <lineage>
        <taxon>Eukaryota</taxon>
        <taxon>Metazoa</taxon>
        <taxon>Ecdysozoa</taxon>
        <taxon>Nematoda</taxon>
        <taxon>Enoplea</taxon>
        <taxon>Dorylaimia</taxon>
        <taxon>Mermithida</taxon>
        <taxon>Mermithoidea</taxon>
        <taxon>Mermithidae</taxon>
        <taxon>Romanomermis</taxon>
    </lineage>
</organism>
<evidence type="ECO:0000313" key="4">
    <source>
        <dbReference type="WBParaSite" id="nRc.2.0.1.t15300-RA"/>
    </source>
</evidence>
<evidence type="ECO:0000256" key="2">
    <source>
        <dbReference type="SAM" id="Phobius"/>
    </source>
</evidence>
<dbReference type="Proteomes" id="UP000887565">
    <property type="component" value="Unplaced"/>
</dbReference>
<keyword evidence="2" id="KW-0472">Membrane</keyword>
<feature type="region of interest" description="Disordered" evidence="1">
    <location>
        <begin position="93"/>
        <end position="116"/>
    </location>
</feature>